<sequence>MGIFDLFRKRATVRVTDPDALSFLGGRASRSGVRVSEQSALGLPSLYRGVSLVADKVAGLDLFVLKNEERGSEPAPSHPAYKLLRVQANPYQSALVLKTTLQKDKMVYGNGYCWVERDEAARPIALWRLDPSKTFPVQDGGVLYYASVISEEAVKLLPSDVVHIRRIGDGIVGFSILDLMKDMLGGAIATQRHEAVFFRNGASPTFAFRLPDGITEQDIKRFRQDWARLQTGVENHHKIALLPAGFDVQNMGLSPSEFSLVDLKKFSLIDIANLVGVPPSFLGSEVNSSYASWEADAKSLLDNSISGHLNDWEAELCIKLLSERQKDRDTHCIRFDRSKLEDTDNDKVVETATKKLQAGGISFNEYRRVINEAPISEEWADKYIMPSNLVFVEKAFSPPEPPQPIVQSLDEETDTQGEDVQALDGESEDSEKLEAVTRSICDRLAVRLRKAIDSKGTHDLCEAHLSTMAESLGPINERSGNQMNIRHIYVPELEIRERNGESYFAGYAAVFGEEIHLFADAYERFDTQAFEAISDQVVECWYDHKADMKLGTTAVQGSLMLSVDEKGLFYQQRFNPQDADHVYVRSKIQSGLCGGSSLGFRPTKQKWIREDGKDINVIEKCWVRDVGPTPNPYYKTTSAQVRSESDLTQMKRSWETWRHVIVVSLTSFWMPPVRALKDSMDVTVLRMSPVASRDLAVILSRIVAVLYLSTL</sequence>
<evidence type="ECO:0000259" key="5">
    <source>
        <dbReference type="Pfam" id="PF04586"/>
    </source>
</evidence>
<evidence type="ECO:0000313" key="8">
    <source>
        <dbReference type="EMBL" id="CAK9099174.1"/>
    </source>
</evidence>
<dbReference type="EMBL" id="CAXAMM010041065">
    <property type="protein sequence ID" value="CAK9097104.1"/>
    <property type="molecule type" value="Genomic_DNA"/>
</dbReference>
<dbReference type="InterPro" id="IPR006427">
    <property type="entry name" value="Portal_HK97"/>
</dbReference>
<dbReference type="NCBIfam" id="TIGR01537">
    <property type="entry name" value="portal_HK97"/>
    <property type="match status" value="1"/>
</dbReference>
<dbReference type="InterPro" id="IPR054613">
    <property type="entry name" value="Peptidase_S78_dom"/>
</dbReference>
<evidence type="ECO:0000256" key="4">
    <source>
        <dbReference type="SAM" id="MobiDB-lite"/>
    </source>
</evidence>
<evidence type="ECO:0000313" key="6">
    <source>
        <dbReference type="EMBL" id="CAK9087898.1"/>
    </source>
</evidence>
<reference evidence="8 10" key="1">
    <citation type="submission" date="2024-02" db="EMBL/GenBank/DDBJ databases">
        <authorList>
            <person name="Chen Y."/>
            <person name="Shah S."/>
            <person name="Dougan E. K."/>
            <person name="Thang M."/>
            <person name="Chan C."/>
        </authorList>
    </citation>
    <scope>NUCLEOTIDE SEQUENCE [LARGE SCALE GENOMIC DNA]</scope>
</reference>
<keyword evidence="1" id="KW-1188">Viral release from host cell</keyword>
<comment type="caution">
    <text evidence="8">The sequence shown here is derived from an EMBL/GenBank/DDBJ whole genome shotgun (WGS) entry which is preliminary data.</text>
</comment>
<dbReference type="Pfam" id="PF04860">
    <property type="entry name" value="Phage_portal"/>
    <property type="match status" value="1"/>
</dbReference>
<feature type="domain" description="Prohead serine protease" evidence="5">
    <location>
        <begin position="493"/>
        <end position="645"/>
    </location>
</feature>
<dbReference type="Pfam" id="PF04586">
    <property type="entry name" value="Peptidase_S78"/>
    <property type="match status" value="1"/>
</dbReference>
<evidence type="ECO:0000256" key="1">
    <source>
        <dbReference type="ARBA" id="ARBA00022612"/>
    </source>
</evidence>
<protein>
    <submittedName>
        <fullName evidence="8">Portal protein (GP3)</fullName>
    </submittedName>
</protein>
<keyword evidence="3" id="KW-0378">Hydrolase</keyword>
<dbReference type="EMBL" id="CAXAMM010043207">
    <property type="protein sequence ID" value="CAK9109026.1"/>
    <property type="molecule type" value="Genomic_DNA"/>
</dbReference>
<evidence type="ECO:0000313" key="10">
    <source>
        <dbReference type="Proteomes" id="UP001642464"/>
    </source>
</evidence>
<dbReference type="EMBL" id="CAXAMM010039634">
    <property type="protein sequence ID" value="CAK9087898.1"/>
    <property type="molecule type" value="Genomic_DNA"/>
</dbReference>
<keyword evidence="10" id="KW-1185">Reference proteome</keyword>
<keyword evidence="2" id="KW-0645">Protease</keyword>
<feature type="region of interest" description="Disordered" evidence="4">
    <location>
        <begin position="400"/>
        <end position="431"/>
    </location>
</feature>
<dbReference type="InterPro" id="IPR006944">
    <property type="entry name" value="Phage/GTA_portal"/>
</dbReference>
<name>A0ABP0RFZ7_9DINO</name>
<gene>
    <name evidence="6" type="ORF">SCF082_LOCUS41539</name>
    <name evidence="7" type="ORF">SCF082_LOCUS45563</name>
    <name evidence="8" type="ORF">SCF082_LOCUS46452</name>
    <name evidence="9" type="ORF">SCF082_LOCUS50675</name>
</gene>
<organism evidence="8 10">
    <name type="scientific">Durusdinium trenchii</name>
    <dbReference type="NCBI Taxonomy" id="1381693"/>
    <lineage>
        <taxon>Eukaryota</taxon>
        <taxon>Sar</taxon>
        <taxon>Alveolata</taxon>
        <taxon>Dinophyceae</taxon>
        <taxon>Suessiales</taxon>
        <taxon>Symbiodiniaceae</taxon>
        <taxon>Durusdinium</taxon>
    </lineage>
</organism>
<accession>A0ABP0RFZ7</accession>
<evidence type="ECO:0000256" key="2">
    <source>
        <dbReference type="ARBA" id="ARBA00022670"/>
    </source>
</evidence>
<dbReference type="Proteomes" id="UP001642464">
    <property type="component" value="Unassembled WGS sequence"/>
</dbReference>
<evidence type="ECO:0000313" key="7">
    <source>
        <dbReference type="EMBL" id="CAK9097104.1"/>
    </source>
</evidence>
<proteinExistence type="predicted"/>
<dbReference type="EMBL" id="CAXAMM010041391">
    <property type="protein sequence ID" value="CAK9099174.1"/>
    <property type="molecule type" value="Genomic_DNA"/>
</dbReference>
<evidence type="ECO:0000313" key="9">
    <source>
        <dbReference type="EMBL" id="CAK9109026.1"/>
    </source>
</evidence>
<evidence type="ECO:0000256" key="3">
    <source>
        <dbReference type="ARBA" id="ARBA00022801"/>
    </source>
</evidence>